<dbReference type="OrthoDB" id="5399006at2759"/>
<organism evidence="1 2">
    <name type="scientific">Phlebiopsis gigantea (strain 11061_1 CR5-6)</name>
    <name type="common">White-rot fungus</name>
    <name type="synonym">Peniophora gigantea</name>
    <dbReference type="NCBI Taxonomy" id="745531"/>
    <lineage>
        <taxon>Eukaryota</taxon>
        <taxon>Fungi</taxon>
        <taxon>Dikarya</taxon>
        <taxon>Basidiomycota</taxon>
        <taxon>Agaricomycotina</taxon>
        <taxon>Agaricomycetes</taxon>
        <taxon>Polyporales</taxon>
        <taxon>Phanerochaetaceae</taxon>
        <taxon>Phlebiopsis</taxon>
    </lineage>
</organism>
<reference evidence="1 2" key="1">
    <citation type="journal article" date="2014" name="PLoS Genet.">
        <title>Analysis of the Phlebiopsis gigantea genome, transcriptome and secretome provides insight into its pioneer colonization strategies of wood.</title>
        <authorList>
            <person name="Hori C."/>
            <person name="Ishida T."/>
            <person name="Igarashi K."/>
            <person name="Samejima M."/>
            <person name="Suzuki H."/>
            <person name="Master E."/>
            <person name="Ferreira P."/>
            <person name="Ruiz-Duenas F.J."/>
            <person name="Held B."/>
            <person name="Canessa P."/>
            <person name="Larrondo L.F."/>
            <person name="Schmoll M."/>
            <person name="Druzhinina I.S."/>
            <person name="Kubicek C.P."/>
            <person name="Gaskell J.A."/>
            <person name="Kersten P."/>
            <person name="St John F."/>
            <person name="Glasner J."/>
            <person name="Sabat G."/>
            <person name="Splinter BonDurant S."/>
            <person name="Syed K."/>
            <person name="Yadav J."/>
            <person name="Mgbeahuruike A.C."/>
            <person name="Kovalchuk A."/>
            <person name="Asiegbu F.O."/>
            <person name="Lackner G."/>
            <person name="Hoffmeister D."/>
            <person name="Rencoret J."/>
            <person name="Gutierrez A."/>
            <person name="Sun H."/>
            <person name="Lindquist E."/>
            <person name="Barry K."/>
            <person name="Riley R."/>
            <person name="Grigoriev I.V."/>
            <person name="Henrissat B."/>
            <person name="Kues U."/>
            <person name="Berka R.M."/>
            <person name="Martinez A.T."/>
            <person name="Covert S.F."/>
            <person name="Blanchette R.A."/>
            <person name="Cullen D."/>
        </authorList>
    </citation>
    <scope>NUCLEOTIDE SEQUENCE [LARGE SCALE GENOMIC DNA]</scope>
    <source>
        <strain evidence="1 2">11061_1 CR5-6</strain>
    </source>
</reference>
<dbReference type="Pfam" id="PF00106">
    <property type="entry name" value="adh_short"/>
    <property type="match status" value="1"/>
</dbReference>
<dbReference type="STRING" id="745531.A0A0C3PPT4"/>
<gene>
    <name evidence="1" type="ORF">PHLGIDRAFT_103469</name>
</gene>
<protein>
    <recommendedName>
        <fullName evidence="3">Short-chain dehydrogenase/reductase SDR</fullName>
    </recommendedName>
</protein>
<dbReference type="PANTHER" id="PTHR43431">
    <property type="entry name" value="OXIDOREDUCTASE, SHORT CHAIN DEHYDROGENASE/REDUCTASE FAMILY (AFU_ORTHOLOGUE AFUA_5G14000)"/>
    <property type="match status" value="1"/>
</dbReference>
<sequence length="258" mass="28976">MSNKKPAMIIAGVGNGTGTGGFTAREFSKLGYKVGLIAKNKDNLQSLADELKASGGEAAYFVVSKYDFDEMEKAWAFFRGAFAADEIRAALWNVTEGTRKPFLEMRRDDIQRVSDADVVAGFAFAQEAVRTFLQNEPNEHGKRGFLAFTSATGARRGAPNCTVTATGKFAVRGLSQSIAKEFKEQDIHVSHAIVDAMILTERWKVMFGDEWWEKKSKDETHRVHPISIARAYVYLAQQDRSAWTWELDLRPAHENWTW</sequence>
<dbReference type="InterPro" id="IPR036291">
    <property type="entry name" value="NAD(P)-bd_dom_sf"/>
</dbReference>
<dbReference type="HOGENOM" id="CLU_010194_17_0_1"/>
<name>A0A0C3PPT4_PHLG1</name>
<dbReference type="InterPro" id="IPR002347">
    <property type="entry name" value="SDR_fam"/>
</dbReference>
<dbReference type="SUPFAM" id="SSF51735">
    <property type="entry name" value="NAD(P)-binding Rossmann-fold domains"/>
    <property type="match status" value="1"/>
</dbReference>
<dbReference type="Gene3D" id="3.40.50.720">
    <property type="entry name" value="NAD(P)-binding Rossmann-like Domain"/>
    <property type="match status" value="1"/>
</dbReference>
<dbReference type="AlphaFoldDB" id="A0A0C3PPT4"/>
<dbReference type="PANTHER" id="PTHR43431:SF7">
    <property type="entry name" value="OXIDOREDUCTASE, SHORT CHAIN DEHYDROGENASE_REDUCTASE FAMILY (AFU_ORTHOLOGUE AFUA_5G14000)"/>
    <property type="match status" value="1"/>
</dbReference>
<accession>A0A0C3PPT4</accession>
<proteinExistence type="predicted"/>
<evidence type="ECO:0000313" key="1">
    <source>
        <dbReference type="EMBL" id="KIP09023.1"/>
    </source>
</evidence>
<dbReference type="Proteomes" id="UP000053257">
    <property type="component" value="Unassembled WGS sequence"/>
</dbReference>
<evidence type="ECO:0000313" key="2">
    <source>
        <dbReference type="Proteomes" id="UP000053257"/>
    </source>
</evidence>
<keyword evidence="2" id="KW-1185">Reference proteome</keyword>
<evidence type="ECO:0008006" key="3">
    <source>
        <dbReference type="Google" id="ProtNLM"/>
    </source>
</evidence>
<dbReference type="EMBL" id="KN840471">
    <property type="protein sequence ID" value="KIP09023.1"/>
    <property type="molecule type" value="Genomic_DNA"/>
</dbReference>